<name>A0A1X7ST42_AMPQE</name>
<feature type="chain" id="PRO_5012327028" evidence="2">
    <location>
        <begin position="20"/>
        <end position="99"/>
    </location>
</feature>
<accession>A0A1X7ST42</accession>
<dbReference type="OrthoDB" id="2121828at2759"/>
<keyword evidence="2" id="KW-0732">Signal</keyword>
<dbReference type="AlphaFoldDB" id="A0A1X7ST42"/>
<proteinExistence type="predicted"/>
<evidence type="ECO:0000313" key="3">
    <source>
        <dbReference type="EnsemblMetazoa" id="Aqu2.1.05312_001"/>
    </source>
</evidence>
<organism evidence="3">
    <name type="scientific">Amphimedon queenslandica</name>
    <name type="common">Sponge</name>
    <dbReference type="NCBI Taxonomy" id="400682"/>
    <lineage>
        <taxon>Eukaryota</taxon>
        <taxon>Metazoa</taxon>
        <taxon>Porifera</taxon>
        <taxon>Demospongiae</taxon>
        <taxon>Heteroscleromorpha</taxon>
        <taxon>Haplosclerida</taxon>
        <taxon>Niphatidae</taxon>
        <taxon>Amphimedon</taxon>
    </lineage>
</organism>
<sequence length="99" mass="11135">MQLFAAILCVASLLAVAGAADNEDEYTEMHEMLDELKEIVQDMKEVNDKSTPFDEDNEDFDSVDSGLEFITDDVTKEGRMFACDSDIINAHSITFLQDY</sequence>
<feature type="signal peptide" evidence="2">
    <location>
        <begin position="1"/>
        <end position="19"/>
    </location>
</feature>
<keyword evidence="1" id="KW-0175">Coiled coil</keyword>
<evidence type="ECO:0000256" key="1">
    <source>
        <dbReference type="SAM" id="Coils"/>
    </source>
</evidence>
<feature type="coiled-coil region" evidence="1">
    <location>
        <begin position="19"/>
        <end position="49"/>
    </location>
</feature>
<dbReference type="EnsemblMetazoa" id="Aqu2.1.05312_001">
    <property type="protein sequence ID" value="Aqu2.1.05312_001"/>
    <property type="gene ID" value="Aqu2.1.05312"/>
</dbReference>
<dbReference type="InParanoid" id="A0A1X7ST42"/>
<protein>
    <submittedName>
        <fullName evidence="3">Uncharacterized protein</fullName>
    </submittedName>
</protein>
<evidence type="ECO:0000256" key="2">
    <source>
        <dbReference type="SAM" id="SignalP"/>
    </source>
</evidence>
<reference evidence="3" key="1">
    <citation type="submission" date="2017-05" db="UniProtKB">
        <authorList>
            <consortium name="EnsemblMetazoa"/>
        </authorList>
    </citation>
    <scope>IDENTIFICATION</scope>
</reference>